<comment type="caution">
    <text evidence="1">The sequence shown here is derived from an EMBL/GenBank/DDBJ whole genome shotgun (WGS) entry which is preliminary data.</text>
</comment>
<proteinExistence type="predicted"/>
<dbReference type="Proteomes" id="UP001523262">
    <property type="component" value="Unassembled WGS sequence"/>
</dbReference>
<organism evidence="1 2">
    <name type="scientific">Neobacillus pocheonensis</name>
    <dbReference type="NCBI Taxonomy" id="363869"/>
    <lineage>
        <taxon>Bacteria</taxon>
        <taxon>Bacillati</taxon>
        <taxon>Bacillota</taxon>
        <taxon>Bacilli</taxon>
        <taxon>Bacillales</taxon>
        <taxon>Bacillaceae</taxon>
        <taxon>Neobacillus</taxon>
    </lineage>
</organism>
<protein>
    <submittedName>
        <fullName evidence="1">Uncharacterized protein</fullName>
    </submittedName>
</protein>
<evidence type="ECO:0000313" key="1">
    <source>
        <dbReference type="EMBL" id="MCM2535157.1"/>
    </source>
</evidence>
<name>A0ABT0WFR3_9BACI</name>
<reference evidence="1 2" key="1">
    <citation type="submission" date="2022-06" db="EMBL/GenBank/DDBJ databases">
        <authorList>
            <person name="Jeon C.O."/>
        </authorList>
    </citation>
    <scope>NUCLEOTIDE SEQUENCE [LARGE SCALE GENOMIC DNA]</scope>
    <source>
        <strain evidence="1 2">KCTC 13943</strain>
    </source>
</reference>
<dbReference type="EMBL" id="JAMQCR010000002">
    <property type="protein sequence ID" value="MCM2535157.1"/>
    <property type="molecule type" value="Genomic_DNA"/>
</dbReference>
<gene>
    <name evidence="1" type="ORF">NDK43_25945</name>
</gene>
<keyword evidence="2" id="KW-1185">Reference proteome</keyword>
<evidence type="ECO:0000313" key="2">
    <source>
        <dbReference type="Proteomes" id="UP001523262"/>
    </source>
</evidence>
<sequence length="161" mass="19076">MEVDQFAGVFQLLDKRLKMDVLKVFFQDIPIPERYGIFRIIYADMEYNFINIDQNFLIQCLHDRFKSVEHKKAIQQLKQTIHSDIITIYRGEGRESSPSDEAYSWTLSETVADYFANRFKPKGKVYEAKVRVEDVIDYITHRDEEEILVTPSCVRDVKEKK</sequence>
<accession>A0ABT0WFR3</accession>